<dbReference type="GeneID" id="17271557"/>
<evidence type="ECO:0000256" key="5">
    <source>
        <dbReference type="ARBA" id="ARBA00022692"/>
    </source>
</evidence>
<evidence type="ECO:0000256" key="2">
    <source>
        <dbReference type="ARBA" id="ARBA00022448"/>
    </source>
</evidence>
<dbReference type="PANTHER" id="PTHR32195">
    <property type="entry name" value="OS07G0662800 PROTEIN"/>
    <property type="match status" value="1"/>
</dbReference>
<dbReference type="GO" id="GO:0003333">
    <property type="term" value="P:amino acid transmembrane transport"/>
    <property type="evidence" value="ECO:0007669"/>
    <property type="project" value="InterPro"/>
</dbReference>
<evidence type="ECO:0000313" key="10">
    <source>
        <dbReference type="Proteomes" id="UP000013827"/>
    </source>
</evidence>
<comment type="subcellular location">
    <subcellularLocation>
        <location evidence="1">Cell inner membrane</location>
        <topology evidence="1">Multi-pass membrane protein</topology>
    </subcellularLocation>
</comment>
<feature type="transmembrane region" description="Helical" evidence="8">
    <location>
        <begin position="213"/>
        <end position="233"/>
    </location>
</feature>
<dbReference type="PANTHER" id="PTHR32195:SF24">
    <property type="entry name" value="TRYPTOPHAN OR TYROSINE TRANSPORTER PROTEIN"/>
    <property type="match status" value="1"/>
</dbReference>
<dbReference type="Pfam" id="PF03222">
    <property type="entry name" value="Trp_Tyr_perm"/>
    <property type="match status" value="1"/>
</dbReference>
<feature type="transmembrane region" description="Helical" evidence="8">
    <location>
        <begin position="286"/>
        <end position="302"/>
    </location>
</feature>
<feature type="transmembrane region" description="Helical" evidence="8">
    <location>
        <begin position="253"/>
        <end position="274"/>
    </location>
</feature>
<keyword evidence="10" id="KW-1185">Reference proteome</keyword>
<feature type="transmembrane region" description="Helical" evidence="8">
    <location>
        <begin position="112"/>
        <end position="138"/>
    </location>
</feature>
<evidence type="ECO:0000256" key="6">
    <source>
        <dbReference type="ARBA" id="ARBA00022989"/>
    </source>
</evidence>
<dbReference type="KEGG" id="ehx:EMIHUDRAFT_237294"/>
<organism evidence="9 10">
    <name type="scientific">Emiliania huxleyi (strain CCMP1516)</name>
    <dbReference type="NCBI Taxonomy" id="280463"/>
    <lineage>
        <taxon>Eukaryota</taxon>
        <taxon>Haptista</taxon>
        <taxon>Haptophyta</taxon>
        <taxon>Prymnesiophyceae</taxon>
        <taxon>Isochrysidales</taxon>
        <taxon>Noelaerhabdaceae</taxon>
        <taxon>Emiliania</taxon>
    </lineage>
</organism>
<sequence>MRLRPAVPVLPSLLVASRLEPLLLAQPADSRPAALLDEIGAATLVLGTALGGGFLALPHATAPAGCLPATAVLTLCWLFLLLESLLVADLVIDATSEASPGGTPSFDSLGRAAFGDAGGAAVSATFLVLMLTTLVAQIAKASELAGGGAFGAAPRSLRCALLTAPLAALTVGFVASAASLFLASWSRLSRADWSVAAAAAPSLLQLHVRVRRALLGGSVALLAMQLAWSSLGIARLSPPPPRRLAGGGALSSASGAVAACAIATTILGTGRALATPAGRATSGLRSLAAYCICCAIPVLIAARASSAAAFFGAIDLAGAYPVALLWGLLPPLMTLRARSRRSVSLEGMRSFPVALLVGLASLSVAFMGGNAAFDFDISFEF</sequence>
<keyword evidence="7 8" id="KW-0472">Membrane</keyword>
<dbReference type="GO" id="GO:0005886">
    <property type="term" value="C:plasma membrane"/>
    <property type="evidence" value="ECO:0007669"/>
    <property type="project" value="UniProtKB-SubCell"/>
</dbReference>
<accession>A0A0D3JR76</accession>
<feature type="transmembrane region" description="Helical" evidence="8">
    <location>
        <begin position="159"/>
        <end position="182"/>
    </location>
</feature>
<dbReference type="RefSeq" id="XP_005778440.1">
    <property type="nucleotide sequence ID" value="XM_005778383.1"/>
</dbReference>
<keyword evidence="4" id="KW-0997">Cell inner membrane</keyword>
<dbReference type="AlphaFoldDB" id="A0A0D3JR76"/>
<proteinExistence type="predicted"/>
<keyword evidence="5 8" id="KW-0812">Transmembrane</keyword>
<evidence type="ECO:0000256" key="3">
    <source>
        <dbReference type="ARBA" id="ARBA00022475"/>
    </source>
</evidence>
<dbReference type="STRING" id="2903.R1ESV8"/>
<keyword evidence="3" id="KW-1003">Cell membrane</keyword>
<dbReference type="HOGENOM" id="CLU_726524_0_0_1"/>
<dbReference type="PaxDb" id="2903-EOD26011"/>
<evidence type="ECO:0000313" key="9">
    <source>
        <dbReference type="EnsemblProtists" id="EOD26011"/>
    </source>
</evidence>
<evidence type="ECO:0000256" key="8">
    <source>
        <dbReference type="SAM" id="Phobius"/>
    </source>
</evidence>
<reference evidence="9" key="2">
    <citation type="submission" date="2024-10" db="UniProtKB">
        <authorList>
            <consortium name="EnsemblProtists"/>
        </authorList>
    </citation>
    <scope>IDENTIFICATION</scope>
</reference>
<name>A0A0D3JR76_EMIH1</name>
<keyword evidence="2" id="KW-0813">Transport</keyword>
<protein>
    <recommendedName>
        <fullName evidence="11">Amino acid transporter transmembrane domain-containing protein</fullName>
    </recommendedName>
</protein>
<dbReference type="EnsemblProtists" id="EOD26011">
    <property type="protein sequence ID" value="EOD26011"/>
    <property type="gene ID" value="EMIHUDRAFT_237294"/>
</dbReference>
<evidence type="ECO:0000256" key="7">
    <source>
        <dbReference type="ARBA" id="ARBA00023136"/>
    </source>
</evidence>
<feature type="transmembrane region" description="Helical" evidence="8">
    <location>
        <begin position="69"/>
        <end position="92"/>
    </location>
</feature>
<keyword evidence="6 8" id="KW-1133">Transmembrane helix</keyword>
<dbReference type="Proteomes" id="UP000013827">
    <property type="component" value="Unassembled WGS sequence"/>
</dbReference>
<evidence type="ECO:0008006" key="11">
    <source>
        <dbReference type="Google" id="ProtNLM"/>
    </source>
</evidence>
<evidence type="ECO:0000256" key="4">
    <source>
        <dbReference type="ARBA" id="ARBA00022519"/>
    </source>
</evidence>
<reference evidence="10" key="1">
    <citation type="journal article" date="2013" name="Nature">
        <title>Pan genome of the phytoplankton Emiliania underpins its global distribution.</title>
        <authorList>
            <person name="Read B.A."/>
            <person name="Kegel J."/>
            <person name="Klute M.J."/>
            <person name="Kuo A."/>
            <person name="Lefebvre S.C."/>
            <person name="Maumus F."/>
            <person name="Mayer C."/>
            <person name="Miller J."/>
            <person name="Monier A."/>
            <person name="Salamov A."/>
            <person name="Young J."/>
            <person name="Aguilar M."/>
            <person name="Claverie J.M."/>
            <person name="Frickenhaus S."/>
            <person name="Gonzalez K."/>
            <person name="Herman E.K."/>
            <person name="Lin Y.C."/>
            <person name="Napier J."/>
            <person name="Ogata H."/>
            <person name="Sarno A.F."/>
            <person name="Shmutz J."/>
            <person name="Schroeder D."/>
            <person name="de Vargas C."/>
            <person name="Verret F."/>
            <person name="von Dassow P."/>
            <person name="Valentin K."/>
            <person name="Van de Peer Y."/>
            <person name="Wheeler G."/>
            <person name="Dacks J.B."/>
            <person name="Delwiche C.F."/>
            <person name="Dyhrman S.T."/>
            <person name="Glockner G."/>
            <person name="John U."/>
            <person name="Richards T."/>
            <person name="Worden A.Z."/>
            <person name="Zhang X."/>
            <person name="Grigoriev I.V."/>
            <person name="Allen A.E."/>
            <person name="Bidle K."/>
            <person name="Borodovsky M."/>
            <person name="Bowler C."/>
            <person name="Brownlee C."/>
            <person name="Cock J.M."/>
            <person name="Elias M."/>
            <person name="Gladyshev V.N."/>
            <person name="Groth M."/>
            <person name="Guda C."/>
            <person name="Hadaegh A."/>
            <person name="Iglesias-Rodriguez M.D."/>
            <person name="Jenkins J."/>
            <person name="Jones B.M."/>
            <person name="Lawson T."/>
            <person name="Leese F."/>
            <person name="Lindquist E."/>
            <person name="Lobanov A."/>
            <person name="Lomsadze A."/>
            <person name="Malik S.B."/>
            <person name="Marsh M.E."/>
            <person name="Mackinder L."/>
            <person name="Mock T."/>
            <person name="Mueller-Roeber B."/>
            <person name="Pagarete A."/>
            <person name="Parker M."/>
            <person name="Probert I."/>
            <person name="Quesneville H."/>
            <person name="Raines C."/>
            <person name="Rensing S.A."/>
            <person name="Riano-Pachon D.M."/>
            <person name="Richier S."/>
            <person name="Rokitta S."/>
            <person name="Shiraiwa Y."/>
            <person name="Soanes D.M."/>
            <person name="van der Giezen M."/>
            <person name="Wahlund T.M."/>
            <person name="Williams B."/>
            <person name="Wilson W."/>
            <person name="Wolfe G."/>
            <person name="Wurch L.L."/>
        </authorList>
    </citation>
    <scope>NUCLEOTIDE SEQUENCE</scope>
</reference>
<evidence type="ECO:0000256" key="1">
    <source>
        <dbReference type="ARBA" id="ARBA00004429"/>
    </source>
</evidence>
<feature type="transmembrane region" description="Helical" evidence="8">
    <location>
        <begin position="308"/>
        <end position="329"/>
    </location>
</feature>
<feature type="transmembrane region" description="Helical" evidence="8">
    <location>
        <begin position="350"/>
        <end position="373"/>
    </location>
</feature>
<dbReference type="InterPro" id="IPR018227">
    <property type="entry name" value="Amino_acid_transport_2"/>
</dbReference>